<dbReference type="EMBL" id="NIVC01000504">
    <property type="protein sequence ID" value="PAA81991.1"/>
    <property type="molecule type" value="Genomic_DNA"/>
</dbReference>
<feature type="region of interest" description="Disordered" evidence="1">
    <location>
        <begin position="561"/>
        <end position="653"/>
    </location>
</feature>
<gene>
    <name evidence="3" type="ORF">BOX15_Mlig001506g20</name>
    <name evidence="2" type="ORF">BOX15_Mlig002843g3</name>
</gene>
<feature type="region of interest" description="Disordered" evidence="1">
    <location>
        <begin position="113"/>
        <end position="158"/>
    </location>
</feature>
<feature type="region of interest" description="Disordered" evidence="1">
    <location>
        <begin position="244"/>
        <end position="364"/>
    </location>
</feature>
<dbReference type="PANTHER" id="PTHR34153">
    <property type="entry name" value="SI:CH211-262H13.3-RELATED-RELATED"/>
    <property type="match status" value="1"/>
</dbReference>
<protein>
    <recommendedName>
        <fullName evidence="5">DUF4806 domain-containing protein</fullName>
    </recommendedName>
</protein>
<feature type="region of interest" description="Disordered" evidence="1">
    <location>
        <begin position="434"/>
        <end position="453"/>
    </location>
</feature>
<evidence type="ECO:0000256" key="1">
    <source>
        <dbReference type="SAM" id="MobiDB-lite"/>
    </source>
</evidence>
<dbReference type="PANTHER" id="PTHR34153:SF2">
    <property type="entry name" value="SI:CH211-262H13.3-RELATED"/>
    <property type="match status" value="1"/>
</dbReference>
<dbReference type="Proteomes" id="UP000215902">
    <property type="component" value="Unassembled WGS sequence"/>
</dbReference>
<feature type="compositionally biased region" description="Polar residues" evidence="1">
    <location>
        <begin position="130"/>
        <end position="141"/>
    </location>
</feature>
<feature type="compositionally biased region" description="Basic residues" evidence="1">
    <location>
        <begin position="565"/>
        <end position="575"/>
    </location>
</feature>
<comment type="caution">
    <text evidence="3">The sequence shown here is derived from an EMBL/GenBank/DDBJ whole genome shotgun (WGS) entry which is preliminary data.</text>
</comment>
<reference evidence="3 4" key="1">
    <citation type="submission" date="2017-06" db="EMBL/GenBank/DDBJ databases">
        <title>A platform for efficient transgenesis in Macrostomum lignano, a flatworm model organism for stem cell research.</title>
        <authorList>
            <person name="Berezikov E."/>
        </authorList>
    </citation>
    <scope>NUCLEOTIDE SEQUENCE [LARGE SCALE GENOMIC DNA]</scope>
    <source>
        <strain evidence="3">DV1</strain>
        <tissue evidence="3">Whole organism</tissue>
    </source>
</reference>
<accession>A0A267G7K4</accession>
<evidence type="ECO:0000313" key="2">
    <source>
        <dbReference type="EMBL" id="PAA81318.1"/>
    </source>
</evidence>
<dbReference type="AlphaFoldDB" id="A0A267G7K4"/>
<sequence>MSLNDLNAFVVVRFNETEEIEIVRRSWLQGSDSVLCPPLKKFKACLTNQSKSVPDDSWLPYKVDIIGSRDQFPAAVNLRKRYESRGEVDSTDIDAPRRIQVVDHYYNENFDIETRKTGRKRTTKSKSSTLGNSRSAGQSSAPPKFQPDGTRPPLTISSSSNLASIQHEAILASAVHATTSSLSPFSQSSCGSFSTSTNLAAAAAASPMGHGIQHHPASAAAAAASPMGHGIQHHPASAASAAASPMGHGIQHHPASAASAAASPMGHGIQHHPASAASAAASPMGHGIQHHPASAASAAASPMGHGIQHHPASAASAAASPMGHGIQHHPASAASAAASPMGHGIQHHPASAASAAASPMGHGIQHHPASAAAAAASAIGVYDASRADILDFLVTAVRRIETTQRAMHGAICGLATEVKDFHLQFLALQNSSSRSTGANSSNAQHGQQPTDRPILQDLPFTEVDKLTEWATRLTSDRGCLNDAFLFFKRLTSKTLMKSVANILYHIMDDKLAHQFSLRGAKRSGVSKYCFESTGLLPFIKNVVWSVHKDAKGEAIESAVGEHLRHSGTRFRRKRCSQQSAQRPTGELRNSAAGPRSTRQSGGDGADMNTDGDASGESDSSSDDEGAHDSSEDNDNGGQRFEVINVDGCTLTQL</sequence>
<dbReference type="EMBL" id="NIVC01000539">
    <property type="protein sequence ID" value="PAA81318.1"/>
    <property type="molecule type" value="Genomic_DNA"/>
</dbReference>
<keyword evidence="4" id="KW-1185">Reference proteome</keyword>
<name>A0A267G7K4_9PLAT</name>
<evidence type="ECO:0000313" key="3">
    <source>
        <dbReference type="EMBL" id="PAA81991.1"/>
    </source>
</evidence>
<evidence type="ECO:0000313" key="4">
    <source>
        <dbReference type="Proteomes" id="UP000215902"/>
    </source>
</evidence>
<evidence type="ECO:0008006" key="5">
    <source>
        <dbReference type="Google" id="ProtNLM"/>
    </source>
</evidence>
<proteinExistence type="predicted"/>
<dbReference type="STRING" id="282301.A0A267G7K4"/>
<organism evidence="3 4">
    <name type="scientific">Macrostomum lignano</name>
    <dbReference type="NCBI Taxonomy" id="282301"/>
    <lineage>
        <taxon>Eukaryota</taxon>
        <taxon>Metazoa</taxon>
        <taxon>Spiralia</taxon>
        <taxon>Lophotrochozoa</taxon>
        <taxon>Platyhelminthes</taxon>
        <taxon>Rhabditophora</taxon>
        <taxon>Macrostomorpha</taxon>
        <taxon>Macrostomida</taxon>
        <taxon>Macrostomidae</taxon>
        <taxon>Macrostomum</taxon>
    </lineage>
</organism>
<dbReference type="OrthoDB" id="8859298at2759"/>
<feature type="compositionally biased region" description="Acidic residues" evidence="1">
    <location>
        <begin position="613"/>
        <end position="623"/>
    </location>
</feature>